<keyword evidence="1" id="KW-1133">Transmembrane helix</keyword>
<protein>
    <recommendedName>
        <fullName evidence="5">Secreted protein</fullName>
    </recommendedName>
</protein>
<dbReference type="Proteomes" id="UP001497522">
    <property type="component" value="Chromosome 1"/>
</dbReference>
<gene>
    <name evidence="3" type="ORF">CSSPJE1EN2_LOCUS1838</name>
</gene>
<keyword evidence="1" id="KW-0472">Membrane</keyword>
<keyword evidence="2" id="KW-0732">Signal</keyword>
<feature type="chain" id="PRO_5046964285" description="Secreted protein" evidence="2">
    <location>
        <begin position="22"/>
        <end position="69"/>
    </location>
</feature>
<feature type="transmembrane region" description="Helical" evidence="1">
    <location>
        <begin position="48"/>
        <end position="67"/>
    </location>
</feature>
<feature type="signal peptide" evidence="2">
    <location>
        <begin position="1"/>
        <end position="21"/>
    </location>
</feature>
<evidence type="ECO:0000313" key="4">
    <source>
        <dbReference type="Proteomes" id="UP001497522"/>
    </source>
</evidence>
<keyword evidence="1" id="KW-0812">Transmembrane</keyword>
<proteinExistence type="predicted"/>
<name>A0ABP1A8H7_9BRYO</name>
<reference evidence="3 4" key="1">
    <citation type="submission" date="2024-03" db="EMBL/GenBank/DDBJ databases">
        <authorList>
            <consortium name="ELIXIR-Norway"/>
            <consortium name="Elixir Norway"/>
        </authorList>
    </citation>
    <scope>NUCLEOTIDE SEQUENCE [LARGE SCALE GENOMIC DNA]</scope>
</reference>
<organism evidence="3 4">
    <name type="scientific">Sphagnum jensenii</name>
    <dbReference type="NCBI Taxonomy" id="128206"/>
    <lineage>
        <taxon>Eukaryota</taxon>
        <taxon>Viridiplantae</taxon>
        <taxon>Streptophyta</taxon>
        <taxon>Embryophyta</taxon>
        <taxon>Bryophyta</taxon>
        <taxon>Sphagnophytina</taxon>
        <taxon>Sphagnopsida</taxon>
        <taxon>Sphagnales</taxon>
        <taxon>Sphagnaceae</taxon>
        <taxon>Sphagnum</taxon>
    </lineage>
</organism>
<accession>A0ABP1A8H7</accession>
<keyword evidence="4" id="KW-1185">Reference proteome</keyword>
<evidence type="ECO:0000256" key="1">
    <source>
        <dbReference type="SAM" id="Phobius"/>
    </source>
</evidence>
<dbReference type="EMBL" id="OZ023702">
    <property type="protein sequence ID" value="CAK9858843.1"/>
    <property type="molecule type" value="Genomic_DNA"/>
</dbReference>
<evidence type="ECO:0000313" key="3">
    <source>
        <dbReference type="EMBL" id="CAK9858843.1"/>
    </source>
</evidence>
<evidence type="ECO:0000256" key="2">
    <source>
        <dbReference type="SAM" id="SignalP"/>
    </source>
</evidence>
<evidence type="ECO:0008006" key="5">
    <source>
        <dbReference type="Google" id="ProtNLM"/>
    </source>
</evidence>
<sequence length="69" mass="7484">MGLKTCASLLCFASLCTTCLPLRAIVVAVPPSLACLLHLLTQLLTQQFTFVQGAFMYNVMSATFLVLNM</sequence>